<dbReference type="AlphaFoldDB" id="A0A844YJ20"/>
<dbReference type="Proteomes" id="UP000445582">
    <property type="component" value="Unassembled WGS sequence"/>
</dbReference>
<feature type="compositionally biased region" description="Basic and acidic residues" evidence="1">
    <location>
        <begin position="46"/>
        <end position="67"/>
    </location>
</feature>
<comment type="caution">
    <text evidence="2">The sequence shown here is derived from an EMBL/GenBank/DDBJ whole genome shotgun (WGS) entry which is preliminary data.</text>
</comment>
<organism evidence="2 3">
    <name type="scientific">Qipengyuania oceanensis</name>
    <dbReference type="NCBI Taxonomy" id="1463597"/>
    <lineage>
        <taxon>Bacteria</taxon>
        <taxon>Pseudomonadati</taxon>
        <taxon>Pseudomonadota</taxon>
        <taxon>Alphaproteobacteria</taxon>
        <taxon>Sphingomonadales</taxon>
        <taxon>Erythrobacteraceae</taxon>
        <taxon>Qipengyuania</taxon>
    </lineage>
</organism>
<accession>A0A844YJ20</accession>
<name>A0A844YJ20_9SPHN</name>
<sequence>MAKNTGDDHRKGSVDDRTQVKNPATGHWIKRNREEGSGKAGQFMDVKSDGEPFKGVAKEPDGRRRPD</sequence>
<feature type="compositionally biased region" description="Basic and acidic residues" evidence="1">
    <location>
        <begin position="1"/>
        <end position="19"/>
    </location>
</feature>
<protein>
    <submittedName>
        <fullName evidence="2">Uncharacterized protein</fullName>
    </submittedName>
</protein>
<evidence type="ECO:0000256" key="1">
    <source>
        <dbReference type="SAM" id="MobiDB-lite"/>
    </source>
</evidence>
<keyword evidence="3" id="KW-1185">Reference proteome</keyword>
<reference evidence="2 3" key="1">
    <citation type="submission" date="2019-12" db="EMBL/GenBank/DDBJ databases">
        <title>Genomic-based taxomic classification of the family Erythrobacteraceae.</title>
        <authorList>
            <person name="Xu L."/>
        </authorList>
    </citation>
    <scope>NUCLEOTIDE SEQUENCE [LARGE SCALE GENOMIC DNA]</scope>
    <source>
        <strain evidence="2 3">MCCC 1A09965</strain>
    </source>
</reference>
<dbReference type="EMBL" id="WTYN01000003">
    <property type="protein sequence ID" value="MXO63773.1"/>
    <property type="molecule type" value="Genomic_DNA"/>
</dbReference>
<proteinExistence type="predicted"/>
<feature type="region of interest" description="Disordered" evidence="1">
    <location>
        <begin position="1"/>
        <end position="67"/>
    </location>
</feature>
<dbReference type="OrthoDB" id="7067623at2"/>
<evidence type="ECO:0000313" key="3">
    <source>
        <dbReference type="Proteomes" id="UP000445582"/>
    </source>
</evidence>
<gene>
    <name evidence="2" type="ORF">GRI48_12205</name>
</gene>
<evidence type="ECO:0000313" key="2">
    <source>
        <dbReference type="EMBL" id="MXO63773.1"/>
    </source>
</evidence>
<dbReference type="RefSeq" id="WP_160676652.1">
    <property type="nucleotide sequence ID" value="NZ_WTYN01000003.1"/>
</dbReference>